<name>A0ACD5HL77_9PROT</name>
<organism evidence="1 2">
    <name type="scientific">Acidithiobacillus montserratensis</name>
    <dbReference type="NCBI Taxonomy" id="2729135"/>
    <lineage>
        <taxon>Bacteria</taxon>
        <taxon>Pseudomonadati</taxon>
        <taxon>Pseudomonadota</taxon>
        <taxon>Acidithiobacillia</taxon>
        <taxon>Acidithiobacillales</taxon>
        <taxon>Acidithiobacillaceae</taxon>
        <taxon>Acidithiobacillus</taxon>
    </lineage>
</organism>
<evidence type="ECO:0000313" key="2">
    <source>
        <dbReference type="Proteomes" id="UP001195965"/>
    </source>
</evidence>
<sequence length="221" mass="24157">MQSIDEIRLTNFLLLKGKMSNAEMGRLLDRSPGQIQQWVSKAKGSSAKGLRNISSEAARRIEQAFGKPENWMDHPHTELLSPPHADRVDPGPDISGYYPILGTVPGGDPSEIVELARQSPETEMAPSPIICSPMSFYLRVVGASMEPVILDGVLVLVDPERQYQHGSIVVTRNGDNEANVKRLMRDGGEWYLVPANPSYPTKPLGNSIIVGVVVGAVTRFV</sequence>
<proteinExistence type="predicted"/>
<keyword evidence="2" id="KW-1185">Reference proteome</keyword>
<reference evidence="1 2" key="1">
    <citation type="journal article" date="2021" name="ISME J.">
        <title>Genomic evolution of the class Acidithiobacillia: deep-branching Proteobacteria living in extreme acidic conditions.</title>
        <authorList>
            <person name="Moya-Beltran A."/>
            <person name="Beard S."/>
            <person name="Rojas-Villalobos C."/>
            <person name="Issotta F."/>
            <person name="Gallardo Y."/>
            <person name="Ulloa R."/>
            <person name="Giaveno A."/>
            <person name="Degli Esposti M."/>
            <person name="Johnson D.B."/>
            <person name="Quatrini R."/>
        </authorList>
    </citation>
    <scope>NUCLEOTIDE SEQUENCE [LARGE SCALE GENOMIC DNA]</scope>
    <source>
        <strain evidence="1 2">GG1-14</strain>
    </source>
</reference>
<dbReference type="Proteomes" id="UP001195965">
    <property type="component" value="Chromosome"/>
</dbReference>
<protein>
    <submittedName>
        <fullName evidence="1">S24 family peptidase</fullName>
    </submittedName>
</protein>
<evidence type="ECO:0000313" key="1">
    <source>
        <dbReference type="EMBL" id="XRI74701.1"/>
    </source>
</evidence>
<dbReference type="EMBL" id="CP127526">
    <property type="protein sequence ID" value="XRI74701.1"/>
    <property type="molecule type" value="Genomic_DNA"/>
</dbReference>
<accession>A0ACD5HL77</accession>
<gene>
    <name evidence="1" type="ORF">HHS34_005765</name>
</gene>